<organism evidence="1 2">
    <name type="scientific">Xanthoceras sorbifolium</name>
    <dbReference type="NCBI Taxonomy" id="99658"/>
    <lineage>
        <taxon>Eukaryota</taxon>
        <taxon>Viridiplantae</taxon>
        <taxon>Streptophyta</taxon>
        <taxon>Embryophyta</taxon>
        <taxon>Tracheophyta</taxon>
        <taxon>Spermatophyta</taxon>
        <taxon>Magnoliopsida</taxon>
        <taxon>eudicotyledons</taxon>
        <taxon>Gunneridae</taxon>
        <taxon>Pentapetalae</taxon>
        <taxon>rosids</taxon>
        <taxon>malvids</taxon>
        <taxon>Sapindales</taxon>
        <taxon>Sapindaceae</taxon>
        <taxon>Xanthoceroideae</taxon>
        <taxon>Xanthoceras</taxon>
    </lineage>
</organism>
<name>A0ABQ8HJY9_9ROSI</name>
<reference evidence="1 2" key="1">
    <citation type="submission" date="2021-02" db="EMBL/GenBank/DDBJ databases">
        <title>Plant Genome Project.</title>
        <authorList>
            <person name="Zhang R.-G."/>
        </authorList>
    </citation>
    <scope>NUCLEOTIDE SEQUENCE [LARGE SCALE GENOMIC DNA]</scope>
    <source>
        <tissue evidence="1">Leaves</tissue>
    </source>
</reference>
<dbReference type="InterPro" id="IPR034574">
    <property type="entry name" value="SDH6"/>
</dbReference>
<sequence>MGEESEQSFFRRHWEGYKEFWGERFSFLENYSRFIKRDKPLPSWSSTDVDQFIASDPLKTTREAVNFAVTGSVIGAASTAGVAWKYSRSPHGQFGFDQSIPTAGHDFYHVSWICGLPEKVEDRLNDLALIRGAAMSLVAGAAFGFTFGHEVANHWYQLYRLDTMAAQVKFMEWWERKSEGQS</sequence>
<accession>A0ABQ8HJY9</accession>
<evidence type="ECO:0000313" key="2">
    <source>
        <dbReference type="Proteomes" id="UP000827721"/>
    </source>
</evidence>
<dbReference type="EMBL" id="JAFEMO010000010">
    <property type="protein sequence ID" value="KAH7561329.1"/>
    <property type="molecule type" value="Genomic_DNA"/>
</dbReference>
<proteinExistence type="predicted"/>
<comment type="caution">
    <text evidence="1">The sequence shown here is derived from an EMBL/GenBank/DDBJ whole genome shotgun (WGS) entry which is preliminary data.</text>
</comment>
<evidence type="ECO:0000313" key="1">
    <source>
        <dbReference type="EMBL" id="KAH7561329.1"/>
    </source>
</evidence>
<dbReference type="PANTHER" id="PTHR36708:SF1">
    <property type="entry name" value="SUCCINATE DEHYDROGENASE SUBUNIT 6, MITOCHONDRIAL"/>
    <property type="match status" value="1"/>
</dbReference>
<keyword evidence="2" id="KW-1185">Reference proteome</keyword>
<dbReference type="Proteomes" id="UP000827721">
    <property type="component" value="Unassembled WGS sequence"/>
</dbReference>
<protein>
    <submittedName>
        <fullName evidence="1">Uncharacterized protein</fullName>
    </submittedName>
</protein>
<dbReference type="PANTHER" id="PTHR36708">
    <property type="entry name" value="SUCCINATE DEHYDROGENASE SUBUNIT 6, MITOCHONDRIAL"/>
    <property type="match status" value="1"/>
</dbReference>
<gene>
    <name evidence="1" type="ORF">JRO89_XS10G0212400</name>
</gene>